<comment type="caution">
    <text evidence="2">The sequence shown here is derived from an EMBL/GenBank/DDBJ whole genome shotgun (WGS) entry which is preliminary data.</text>
</comment>
<dbReference type="AlphaFoldDB" id="A0A2H0YN44"/>
<organism evidence="2 3">
    <name type="scientific">Candidatus Nealsonbacteria bacterium CG08_land_8_20_14_0_20_36_22</name>
    <dbReference type="NCBI Taxonomy" id="1974704"/>
    <lineage>
        <taxon>Bacteria</taxon>
        <taxon>Candidatus Nealsoniibacteriota</taxon>
    </lineage>
</organism>
<dbReference type="GO" id="GO:0003700">
    <property type="term" value="F:DNA-binding transcription factor activity"/>
    <property type="evidence" value="ECO:0007669"/>
    <property type="project" value="TreeGrafter"/>
</dbReference>
<dbReference type="SUPFAM" id="SSF46785">
    <property type="entry name" value="Winged helix' DNA-binding domain"/>
    <property type="match status" value="1"/>
</dbReference>
<proteinExistence type="predicted"/>
<dbReference type="EMBL" id="PEYC01000051">
    <property type="protein sequence ID" value="PIS39924.1"/>
    <property type="molecule type" value="Genomic_DNA"/>
</dbReference>
<dbReference type="Pfam" id="PF02082">
    <property type="entry name" value="Rrf2"/>
    <property type="match status" value="1"/>
</dbReference>
<gene>
    <name evidence="2" type="ORF">COT32_02560</name>
</gene>
<dbReference type="InterPro" id="IPR000944">
    <property type="entry name" value="Tscrpt_reg_Rrf2"/>
</dbReference>
<protein>
    <submittedName>
        <fullName evidence="2">Rrf2 family transcriptional regulator</fullName>
    </submittedName>
</protein>
<sequence>MRVSKKAQYGLRAMVYLAKHSSKNKVCPLKKVSEKENIPFDYLEKILSELEAAGLVEAKKGVQGGYFLAKNPEKITTGEIVRVLESTVPVSCVGCQMARICSSKSVWEKVQDSVDSTLDSMTLADLIKSKNVKKK</sequence>
<reference evidence="3" key="1">
    <citation type="submission" date="2017-09" db="EMBL/GenBank/DDBJ databases">
        <title>Depth-based differentiation of microbial function through sediment-hosted aquifers and enrichment of novel symbionts in the deep terrestrial subsurface.</title>
        <authorList>
            <person name="Probst A.J."/>
            <person name="Ladd B."/>
            <person name="Jarett J.K."/>
            <person name="Geller-Mcgrath D.E."/>
            <person name="Sieber C.M.K."/>
            <person name="Emerson J.B."/>
            <person name="Anantharaman K."/>
            <person name="Thomas B.C."/>
            <person name="Malmstrom R."/>
            <person name="Stieglmeier M."/>
            <person name="Klingl A."/>
            <person name="Woyke T."/>
            <person name="Ryan C.M."/>
            <person name="Banfield J.F."/>
        </authorList>
    </citation>
    <scope>NUCLEOTIDE SEQUENCE [LARGE SCALE GENOMIC DNA]</scope>
</reference>
<dbReference type="Proteomes" id="UP000231472">
    <property type="component" value="Unassembled WGS sequence"/>
</dbReference>
<keyword evidence="1" id="KW-0238">DNA-binding</keyword>
<dbReference type="InterPro" id="IPR030489">
    <property type="entry name" value="TR_Rrf2-type_CS"/>
</dbReference>
<accession>A0A2H0YN44</accession>
<name>A0A2H0YN44_9BACT</name>
<dbReference type="NCBIfam" id="TIGR00738">
    <property type="entry name" value="rrf2_super"/>
    <property type="match status" value="1"/>
</dbReference>
<evidence type="ECO:0000256" key="1">
    <source>
        <dbReference type="ARBA" id="ARBA00023125"/>
    </source>
</evidence>
<dbReference type="GO" id="GO:0005829">
    <property type="term" value="C:cytosol"/>
    <property type="evidence" value="ECO:0007669"/>
    <property type="project" value="TreeGrafter"/>
</dbReference>
<dbReference type="PANTHER" id="PTHR33221:SF5">
    <property type="entry name" value="HTH-TYPE TRANSCRIPTIONAL REGULATOR ISCR"/>
    <property type="match status" value="1"/>
</dbReference>
<dbReference type="PROSITE" id="PS51197">
    <property type="entry name" value="HTH_RRF2_2"/>
    <property type="match status" value="1"/>
</dbReference>
<dbReference type="InterPro" id="IPR036388">
    <property type="entry name" value="WH-like_DNA-bd_sf"/>
</dbReference>
<dbReference type="InterPro" id="IPR036390">
    <property type="entry name" value="WH_DNA-bd_sf"/>
</dbReference>
<dbReference type="Gene3D" id="1.10.10.10">
    <property type="entry name" value="Winged helix-like DNA-binding domain superfamily/Winged helix DNA-binding domain"/>
    <property type="match status" value="1"/>
</dbReference>
<evidence type="ECO:0000313" key="2">
    <source>
        <dbReference type="EMBL" id="PIS39924.1"/>
    </source>
</evidence>
<dbReference type="PROSITE" id="PS01332">
    <property type="entry name" value="HTH_RRF2_1"/>
    <property type="match status" value="1"/>
</dbReference>
<dbReference type="GO" id="GO:0003677">
    <property type="term" value="F:DNA binding"/>
    <property type="evidence" value="ECO:0007669"/>
    <property type="project" value="UniProtKB-KW"/>
</dbReference>
<evidence type="ECO:0000313" key="3">
    <source>
        <dbReference type="Proteomes" id="UP000231472"/>
    </source>
</evidence>
<dbReference type="PANTHER" id="PTHR33221">
    <property type="entry name" value="WINGED HELIX-TURN-HELIX TRANSCRIPTIONAL REGULATOR, RRF2 FAMILY"/>
    <property type="match status" value="1"/>
</dbReference>